<dbReference type="EMBL" id="OZ034813">
    <property type="protein sequence ID" value="CAL1354140.1"/>
    <property type="molecule type" value="Genomic_DNA"/>
</dbReference>
<organism evidence="1 2">
    <name type="scientific">Linum trigynum</name>
    <dbReference type="NCBI Taxonomy" id="586398"/>
    <lineage>
        <taxon>Eukaryota</taxon>
        <taxon>Viridiplantae</taxon>
        <taxon>Streptophyta</taxon>
        <taxon>Embryophyta</taxon>
        <taxon>Tracheophyta</taxon>
        <taxon>Spermatophyta</taxon>
        <taxon>Magnoliopsida</taxon>
        <taxon>eudicotyledons</taxon>
        <taxon>Gunneridae</taxon>
        <taxon>Pentapetalae</taxon>
        <taxon>rosids</taxon>
        <taxon>fabids</taxon>
        <taxon>Malpighiales</taxon>
        <taxon>Linaceae</taxon>
        <taxon>Linum</taxon>
    </lineage>
</organism>
<accession>A0AAV2CEF4</accession>
<name>A0AAV2CEF4_9ROSI</name>
<gene>
    <name evidence="1" type="ORF">LTRI10_LOCUS1985</name>
</gene>
<reference evidence="1 2" key="1">
    <citation type="submission" date="2024-04" db="EMBL/GenBank/DDBJ databases">
        <authorList>
            <person name="Fracassetti M."/>
        </authorList>
    </citation>
    <scope>NUCLEOTIDE SEQUENCE [LARGE SCALE GENOMIC DNA]</scope>
</reference>
<keyword evidence="2" id="KW-1185">Reference proteome</keyword>
<proteinExistence type="predicted"/>
<dbReference type="AlphaFoldDB" id="A0AAV2CEF4"/>
<dbReference type="Proteomes" id="UP001497516">
    <property type="component" value="Chromosome 1"/>
</dbReference>
<evidence type="ECO:0000313" key="2">
    <source>
        <dbReference type="Proteomes" id="UP001497516"/>
    </source>
</evidence>
<evidence type="ECO:0000313" key="1">
    <source>
        <dbReference type="EMBL" id="CAL1354140.1"/>
    </source>
</evidence>
<sequence length="143" mass="16642">MEIASTSTEPLANDERYFFFPFFLHRLREREVDGDFFSKALLVHCAEEEDESLKSWKTSFSQCTVKLLVVPYNAWLVACVSSCAQVVWAEAYAGSCEEEVRWRRSTVLELLEEKSMVGEKFPRQLHFAGNPLRRGTKRRKVKQ</sequence>
<protein>
    <submittedName>
        <fullName evidence="1">Uncharacterized protein</fullName>
    </submittedName>
</protein>